<feature type="region of interest" description="Disordered" evidence="1">
    <location>
        <begin position="87"/>
        <end position="137"/>
    </location>
</feature>
<keyword evidence="3" id="KW-1185">Reference proteome</keyword>
<accession>A0A6A6WWF4</accession>
<feature type="compositionally biased region" description="Basic and acidic residues" evidence="1">
    <location>
        <begin position="737"/>
        <end position="761"/>
    </location>
</feature>
<reference evidence="2" key="1">
    <citation type="journal article" date="2020" name="Stud. Mycol.">
        <title>101 Dothideomycetes genomes: a test case for predicting lifestyles and emergence of pathogens.</title>
        <authorList>
            <person name="Haridas S."/>
            <person name="Albert R."/>
            <person name="Binder M."/>
            <person name="Bloem J."/>
            <person name="Labutti K."/>
            <person name="Salamov A."/>
            <person name="Andreopoulos B."/>
            <person name="Baker S."/>
            <person name="Barry K."/>
            <person name="Bills G."/>
            <person name="Bluhm B."/>
            <person name="Cannon C."/>
            <person name="Castanera R."/>
            <person name="Culley D."/>
            <person name="Daum C."/>
            <person name="Ezra D."/>
            <person name="Gonzalez J."/>
            <person name="Henrissat B."/>
            <person name="Kuo A."/>
            <person name="Liang C."/>
            <person name="Lipzen A."/>
            <person name="Lutzoni F."/>
            <person name="Magnuson J."/>
            <person name="Mondo S."/>
            <person name="Nolan M."/>
            <person name="Ohm R."/>
            <person name="Pangilinan J."/>
            <person name="Park H.-J."/>
            <person name="Ramirez L."/>
            <person name="Alfaro M."/>
            <person name="Sun H."/>
            <person name="Tritt A."/>
            <person name="Yoshinaga Y."/>
            <person name="Zwiers L.-H."/>
            <person name="Turgeon B."/>
            <person name="Goodwin S."/>
            <person name="Spatafora J."/>
            <person name="Crous P."/>
            <person name="Grigoriev I."/>
        </authorList>
    </citation>
    <scope>NUCLEOTIDE SEQUENCE</scope>
    <source>
        <strain evidence="2">CBS 109.77</strain>
    </source>
</reference>
<name>A0A6A6WWF4_9PLEO</name>
<sequence length="772" mass="85610">MAATFGRASDFLSEADLLRFRGLTNLLRATNRIDDRTQQGGLGFICDNKNSKNNVLYRRLAEFADLLVRHLEVVAVRSADKNGTLVQILTDPDRDDDETSDDSLELDDEGDAGIGHVYCTANPDPETDKNKGNKKKGMENRVAPLLVEIIAEPAEPMDSAGAWLLKHTTGTKRKAPKTSITLDKHGSMLVSLITATHEASDHDALSTTTARLHNYVLLASIAKIRGRIIRGTALHDRNLWEFLTKQSTDVHTAPGTEKDIPFQPSNAKGMKIPGTILRLILASLRNLKTGLAPELEPWLERTDEVEYTNDTRPVFQTLLSGLLIAVNAALFDLVNIKNKRLMEKGKGKLSEEQVANAALDLDDYAEVASQWLSLLSLLLDQVRPVVQAHLLYLKDVFAITKVKVGEKQMRDAPSSDRLGQPSSELGPYQSSSSDGGLGDLESGLEKTVISKKGAYTADFEEIDSAGLQQNWDLAALKYMDLLCLHQKAVNSLGKSSGNIHDIQTREFLRAARFEYVRCFQDQADGNMMSMRKAMETLKFPSGNEIGPDNIAKIKAFILEHEKTKDGKSVISDTKWEDEKSFDGNFHCETLLLSLQLLHKIQTARDEVSPDENSENSYLRLPPKDIVDRFDDSAKVLPVSKRCCPACHALMKFVNKKTDKKILFPGHHENWFTAALPPWIPRKAGKAVIKAAEKKLVERIEEYLKSGTPPSDSSTGTSPIMSYGVGGLVNVGSGIRTPADRAKDRAEKRKRKELEKESDDGRSSSPTKRRQEM</sequence>
<organism evidence="2 3">
    <name type="scientific">Melanomma pulvis-pyrius CBS 109.77</name>
    <dbReference type="NCBI Taxonomy" id="1314802"/>
    <lineage>
        <taxon>Eukaryota</taxon>
        <taxon>Fungi</taxon>
        <taxon>Dikarya</taxon>
        <taxon>Ascomycota</taxon>
        <taxon>Pezizomycotina</taxon>
        <taxon>Dothideomycetes</taxon>
        <taxon>Pleosporomycetidae</taxon>
        <taxon>Pleosporales</taxon>
        <taxon>Melanommataceae</taxon>
        <taxon>Melanomma</taxon>
    </lineage>
</organism>
<dbReference type="AlphaFoldDB" id="A0A6A6WWF4"/>
<gene>
    <name evidence="2" type="ORF">K505DRAFT_379010</name>
</gene>
<feature type="compositionally biased region" description="Acidic residues" evidence="1">
    <location>
        <begin position="93"/>
        <end position="111"/>
    </location>
</feature>
<evidence type="ECO:0000313" key="3">
    <source>
        <dbReference type="Proteomes" id="UP000799757"/>
    </source>
</evidence>
<feature type="region of interest" description="Disordered" evidence="1">
    <location>
        <begin position="728"/>
        <end position="772"/>
    </location>
</feature>
<feature type="compositionally biased region" description="Basic and acidic residues" evidence="1">
    <location>
        <begin position="126"/>
        <end position="137"/>
    </location>
</feature>
<evidence type="ECO:0000256" key="1">
    <source>
        <dbReference type="SAM" id="MobiDB-lite"/>
    </source>
</evidence>
<evidence type="ECO:0000313" key="2">
    <source>
        <dbReference type="EMBL" id="KAF2788275.1"/>
    </source>
</evidence>
<protein>
    <submittedName>
        <fullName evidence="2">Uncharacterized protein</fullName>
    </submittedName>
</protein>
<dbReference type="Proteomes" id="UP000799757">
    <property type="component" value="Unassembled WGS sequence"/>
</dbReference>
<feature type="region of interest" description="Disordered" evidence="1">
    <location>
        <begin position="410"/>
        <end position="437"/>
    </location>
</feature>
<dbReference type="OrthoDB" id="3799875at2759"/>
<proteinExistence type="predicted"/>
<dbReference type="EMBL" id="MU002231">
    <property type="protein sequence ID" value="KAF2788275.1"/>
    <property type="molecule type" value="Genomic_DNA"/>
</dbReference>